<evidence type="ECO:0000256" key="2">
    <source>
        <dbReference type="SAM" id="MobiDB-lite"/>
    </source>
</evidence>
<evidence type="ECO:0000256" key="1">
    <source>
        <dbReference type="SAM" id="Coils"/>
    </source>
</evidence>
<evidence type="ECO:0000256" key="3">
    <source>
        <dbReference type="SAM" id="SignalP"/>
    </source>
</evidence>
<protein>
    <submittedName>
        <fullName evidence="4">Uncharacterized protein</fullName>
    </submittedName>
</protein>
<keyword evidence="3" id="KW-0732">Signal</keyword>
<keyword evidence="1" id="KW-0175">Coiled coil</keyword>
<dbReference type="AlphaFoldDB" id="A0C3T8"/>
<organism evidence="4 5">
    <name type="scientific">Paramecium tetraurelia</name>
    <dbReference type="NCBI Taxonomy" id="5888"/>
    <lineage>
        <taxon>Eukaryota</taxon>
        <taxon>Sar</taxon>
        <taxon>Alveolata</taxon>
        <taxon>Ciliophora</taxon>
        <taxon>Intramacronucleata</taxon>
        <taxon>Oligohymenophorea</taxon>
        <taxon>Peniculida</taxon>
        <taxon>Parameciidae</taxon>
        <taxon>Paramecium</taxon>
    </lineage>
</organism>
<sequence length="541" mass="65531">MISFYVSMVLFYLIIIENTLVDMNNIEYLSLQTIQLFELQKGFIRLQQSHSLLFRVFYKADYDNVYYRINFTIGFNQNKYQTNYHQNMNEMEANRRSNFFAASGKRVVQEQQEQQMAIREDQKYKLQQYNDDQKLERQEPVPFYLQRNDRPQKITAAERKEIIRNIELEANRNSDGGIFAKVYKQKDAKDQQQQTQKQQFIDEIQKQIEEKKRRKEEERQKQIEEDRKYEEKLKKEREKISQNQNKEDDKKLIIKTIKNKHLRQQQDDSKFIFNEFEDHQINLTNNNIVPNYLKEVDDKYDQELKHKVNPHTPLTKLQSQRTLQDQNLINITYNPPNTAGQNQNSTSFRNNSQHQYNQQLNQYEISQMQSQQQQVFQQQSYLDSYQQSNYQYQPIQYRSVMPQIIQQIQQEQQELLEINKFKSREQEQGIEKLKEEIEFQSNKWNEELKRLRGEVQINTEKKNRAFYELYNLKDELKKQQLFEEANLKLVKQQVANRRPDSLASSEKKLITESDYKKSSHQSRQLSNIEDNLFLETFVDQI</sequence>
<dbReference type="GeneID" id="5018614"/>
<feature type="region of interest" description="Disordered" evidence="2">
    <location>
        <begin position="210"/>
        <end position="245"/>
    </location>
</feature>
<dbReference type="OrthoDB" id="309963at2759"/>
<feature type="signal peptide" evidence="3">
    <location>
        <begin position="1"/>
        <end position="23"/>
    </location>
</feature>
<dbReference type="HOGENOM" id="CLU_575518_0_0_1"/>
<accession>A0C3T8</accession>
<dbReference type="InParanoid" id="A0C3T8"/>
<feature type="chain" id="PRO_5002623361" evidence="3">
    <location>
        <begin position="24"/>
        <end position="541"/>
    </location>
</feature>
<reference evidence="4 5" key="1">
    <citation type="journal article" date="2006" name="Nature">
        <title>Global trends of whole-genome duplications revealed by the ciliate Paramecium tetraurelia.</title>
        <authorList>
            <consortium name="Genoscope"/>
            <person name="Aury J.-M."/>
            <person name="Jaillon O."/>
            <person name="Duret L."/>
            <person name="Noel B."/>
            <person name="Jubin C."/>
            <person name="Porcel B.M."/>
            <person name="Segurens B."/>
            <person name="Daubin V."/>
            <person name="Anthouard V."/>
            <person name="Aiach N."/>
            <person name="Arnaiz O."/>
            <person name="Billaut A."/>
            <person name="Beisson J."/>
            <person name="Blanc I."/>
            <person name="Bouhouche K."/>
            <person name="Camara F."/>
            <person name="Duharcourt S."/>
            <person name="Guigo R."/>
            <person name="Gogendeau D."/>
            <person name="Katinka M."/>
            <person name="Keller A.-M."/>
            <person name="Kissmehl R."/>
            <person name="Klotz C."/>
            <person name="Koll F."/>
            <person name="Le Moue A."/>
            <person name="Lepere C."/>
            <person name="Malinsky S."/>
            <person name="Nowacki M."/>
            <person name="Nowak J.K."/>
            <person name="Plattner H."/>
            <person name="Poulain J."/>
            <person name="Ruiz F."/>
            <person name="Serrano V."/>
            <person name="Zagulski M."/>
            <person name="Dessen P."/>
            <person name="Betermier M."/>
            <person name="Weissenbach J."/>
            <person name="Scarpelli C."/>
            <person name="Schachter V."/>
            <person name="Sperling L."/>
            <person name="Meyer E."/>
            <person name="Cohen J."/>
            <person name="Wincker P."/>
        </authorList>
    </citation>
    <scope>NUCLEOTIDE SEQUENCE [LARGE SCALE GENOMIC DNA]</scope>
    <source>
        <strain evidence="4 5">Stock d4-2</strain>
    </source>
</reference>
<feature type="coiled-coil region" evidence="1">
    <location>
        <begin position="405"/>
        <end position="454"/>
    </location>
</feature>
<dbReference type="KEGG" id="ptm:GSPATT00034934001"/>
<dbReference type="Proteomes" id="UP000000600">
    <property type="component" value="Unassembled WGS sequence"/>
</dbReference>
<keyword evidence="5" id="KW-1185">Reference proteome</keyword>
<evidence type="ECO:0000313" key="5">
    <source>
        <dbReference type="Proteomes" id="UP000000600"/>
    </source>
</evidence>
<name>A0C3T8_PARTE</name>
<dbReference type="RefSeq" id="XP_001432852.1">
    <property type="nucleotide sequence ID" value="XM_001432815.1"/>
</dbReference>
<evidence type="ECO:0000313" key="4">
    <source>
        <dbReference type="EMBL" id="CAK65455.1"/>
    </source>
</evidence>
<dbReference type="EMBL" id="CT868039">
    <property type="protein sequence ID" value="CAK65455.1"/>
    <property type="molecule type" value="Genomic_DNA"/>
</dbReference>
<gene>
    <name evidence="4" type="ORF">GSPATT00034934001</name>
</gene>
<proteinExistence type="predicted"/>
<dbReference type="OMA" id="FEDHQIN"/>
<dbReference type="STRING" id="5888.A0C3T8"/>